<dbReference type="EMBL" id="VIFK01000066">
    <property type="protein sequence ID" value="TQE99373.1"/>
    <property type="molecule type" value="Genomic_DNA"/>
</dbReference>
<evidence type="ECO:0000313" key="1">
    <source>
        <dbReference type="EMBL" id="TQE99373.1"/>
    </source>
</evidence>
<gene>
    <name evidence="1" type="ORF">FKY71_08875</name>
</gene>
<evidence type="ECO:0000313" key="2">
    <source>
        <dbReference type="Proteomes" id="UP000315400"/>
    </source>
</evidence>
<sequence>MQFEGVEEVIYSGAEPAFASVADRTLVLSENSSSDSIEPEKAEISISSQVFEVHATDEMKRLFLFQQTIPVAEIVSDSGSEIEVTGDPGWSAGQVIYVGPEAMAVTSEVSPGVFEVDRGEFLTEQATHSEGDEVYDRVPRWRGRAVYMLTIYDDQFRSRYDGYVSDIRLSDDGTRIVIDTKNALEAMLGLSLNRKTNTEPSTATGSLDTTSDSAPRIRNIQVDLKNGPGFIDQRRFPVRVGDVLAFMRRDFESGFAINDLAISVWPDSVKTDGGRFTEQARPVFFIAPEADEEIDQSTIPASRTPWAYHPLHIAYFHITGNILDADGNFENVIQDGDFVGSEWSAMLSPRILGADFSSRVYQLLVDSPDLAVDQYILGWDAEEVDLLETIQQKLLRPYGYTFGVSQSGRPIIVPYGITTVLQAIEAENDGRNIEALPSDWVGRFELALGSSTDVISAAVGNLPWGDGVSVETTIRGGDANRSRLGDRGKWTIDYSTVSASNADRVVSELIDRSALASLAVPVLSIRAPDSGSLGTYDLGQVVSLDTLPVKGQYLVGPDGELVEELEGDRWYGVVIERKFNQLRRVYALRIKLTTYRTGLARLRGPAAVVDNVDDGGGGQYTLRLARLGDDLADEYLQDTLVYFYNSRFELQHSASITPAPEVVEASSSGLNAAVLSPSYAPNVGDIMRLAPYSISETISLDGFQVYNFMTDAGDGSLPGGDDAHIYG</sequence>
<organism evidence="1 2">
    <name type="scientific">Spiribacter salinus</name>
    <dbReference type="NCBI Taxonomy" id="1335746"/>
    <lineage>
        <taxon>Bacteria</taxon>
        <taxon>Pseudomonadati</taxon>
        <taxon>Pseudomonadota</taxon>
        <taxon>Gammaproteobacteria</taxon>
        <taxon>Chromatiales</taxon>
        <taxon>Ectothiorhodospiraceae</taxon>
        <taxon>Spiribacter</taxon>
    </lineage>
</organism>
<protein>
    <submittedName>
        <fullName evidence="1">Uncharacterized protein</fullName>
    </submittedName>
</protein>
<proteinExistence type="predicted"/>
<accession>A0A540VTA2</accession>
<dbReference type="AlphaFoldDB" id="A0A540VTA2"/>
<name>A0A540VTA2_9GAMM</name>
<reference evidence="1 2" key="1">
    <citation type="submission" date="2019-06" db="EMBL/GenBank/DDBJ databases">
        <title>Metagenome assembled Genome of Spiribacter salinus SL48-SHIP from the microbial mat of Salt Lake 48 (Novosibirsk region, Russia).</title>
        <authorList>
            <person name="Shipova A."/>
            <person name="Rozanov A.S."/>
            <person name="Bryanskaya A.V."/>
            <person name="Peltek S.E."/>
        </authorList>
    </citation>
    <scope>NUCLEOTIDE SEQUENCE [LARGE SCALE GENOMIC DNA]</scope>
    <source>
        <strain evidence="1">SL48-SHIP-2</strain>
    </source>
</reference>
<dbReference type="Proteomes" id="UP000315400">
    <property type="component" value="Unassembled WGS sequence"/>
</dbReference>
<comment type="caution">
    <text evidence="1">The sequence shown here is derived from an EMBL/GenBank/DDBJ whole genome shotgun (WGS) entry which is preliminary data.</text>
</comment>